<dbReference type="Gene3D" id="3.30.70.890">
    <property type="entry name" value="GHMP kinase, C-terminal domain"/>
    <property type="match status" value="1"/>
</dbReference>
<dbReference type="GO" id="GO:0005737">
    <property type="term" value="C:cytoplasm"/>
    <property type="evidence" value="ECO:0007669"/>
    <property type="project" value="UniProtKB-SubCell"/>
</dbReference>
<evidence type="ECO:0000256" key="11">
    <source>
        <dbReference type="ARBA" id="ARBA00049375"/>
    </source>
</evidence>
<evidence type="ECO:0000313" key="16">
    <source>
        <dbReference type="EMBL" id="CAA9560415.1"/>
    </source>
</evidence>
<sequence>MRFTVRAPASSANLGPGFDAVGLALDLWNTLTVDTDPGAIEAARPRPAASDPAITGRPDDAVSRVVAVGTGRLGTGRVGSGSPGTARHGTEPIDPDHADDDWDVVVAPATGRDAGMLDGRENLAVKAMRLVAADHGRSLPPCLLIPHNGVPIARGLGSSAAALVAGLVAADRLLGLGLSRKDLFRYAWEMEGHGDNVGAALYGGAILAVPGAPEPVCLCPGDGLGLVAVVFISEATGATWAARAALPQMLPYAAAVHNIAAAAGLVAGLLTRDTALLGASMRDRIHEPYRARLFPHLAPMAEAALEAGAAGACLSGAGPTVLALVAPEVAPSVAGALSEVASRLAVGGEVATLEPVGHGAHVEQG</sequence>
<keyword evidence="6 12" id="KW-0808">Transferase</keyword>
<evidence type="ECO:0000256" key="7">
    <source>
        <dbReference type="ARBA" id="ARBA00022697"/>
    </source>
</evidence>
<reference evidence="16" key="1">
    <citation type="submission" date="2020-02" db="EMBL/GenBank/DDBJ databases">
        <authorList>
            <person name="Meier V. D."/>
        </authorList>
    </citation>
    <scope>NUCLEOTIDE SEQUENCE</scope>
    <source>
        <strain evidence="16">AVDCRST_MAG70</strain>
    </source>
</reference>
<comment type="pathway">
    <text evidence="1 12">Amino-acid biosynthesis; L-threonine biosynthesis; L-threonine from L-aspartate: step 4/5.</text>
</comment>
<evidence type="ECO:0000256" key="12">
    <source>
        <dbReference type="HAMAP-Rule" id="MF_00384"/>
    </source>
</evidence>
<dbReference type="AlphaFoldDB" id="A0A6J4UUQ2"/>
<dbReference type="PRINTS" id="PR00958">
    <property type="entry name" value="HOMSERKINASE"/>
</dbReference>
<comment type="subcellular location">
    <subcellularLocation>
        <location evidence="12">Cytoplasm</location>
    </subcellularLocation>
</comment>
<accession>A0A6J4UUQ2</accession>
<evidence type="ECO:0000259" key="14">
    <source>
        <dbReference type="Pfam" id="PF00288"/>
    </source>
</evidence>
<evidence type="ECO:0000256" key="3">
    <source>
        <dbReference type="ARBA" id="ARBA00012078"/>
    </source>
</evidence>
<feature type="domain" description="GHMP kinase N-terminal" evidence="14">
    <location>
        <begin position="122"/>
        <end position="204"/>
    </location>
</feature>
<dbReference type="PANTHER" id="PTHR20861:SF1">
    <property type="entry name" value="HOMOSERINE KINASE"/>
    <property type="match status" value="1"/>
</dbReference>
<dbReference type="GO" id="GO:0009088">
    <property type="term" value="P:threonine biosynthetic process"/>
    <property type="evidence" value="ECO:0007669"/>
    <property type="project" value="UniProtKB-UniRule"/>
</dbReference>
<comment type="similarity">
    <text evidence="2 12">Belongs to the GHMP kinase family. Homoserine kinase subfamily.</text>
</comment>
<dbReference type="InterPro" id="IPR020568">
    <property type="entry name" value="Ribosomal_Su5_D2-typ_SF"/>
</dbReference>
<dbReference type="EC" id="2.7.1.39" evidence="3 12"/>
<dbReference type="PIRSF" id="PIRSF000676">
    <property type="entry name" value="Homoser_kin"/>
    <property type="match status" value="1"/>
</dbReference>
<dbReference type="Pfam" id="PF00288">
    <property type="entry name" value="GHMP_kinases_N"/>
    <property type="match status" value="1"/>
</dbReference>
<organism evidence="16">
    <name type="scientific">uncultured Thermomicrobiales bacterium</name>
    <dbReference type="NCBI Taxonomy" id="1645740"/>
    <lineage>
        <taxon>Bacteria</taxon>
        <taxon>Pseudomonadati</taxon>
        <taxon>Thermomicrobiota</taxon>
        <taxon>Thermomicrobia</taxon>
        <taxon>Thermomicrobiales</taxon>
        <taxon>environmental samples</taxon>
    </lineage>
</organism>
<evidence type="ECO:0000259" key="15">
    <source>
        <dbReference type="Pfam" id="PF08544"/>
    </source>
</evidence>
<evidence type="ECO:0000256" key="10">
    <source>
        <dbReference type="ARBA" id="ARBA00022840"/>
    </source>
</evidence>
<comment type="function">
    <text evidence="12">Catalyzes the ATP-dependent phosphorylation of L-homoserine to L-homoserine phosphate.</text>
</comment>
<keyword evidence="7 12" id="KW-0791">Threonine biosynthesis</keyword>
<proteinExistence type="inferred from homology"/>
<dbReference type="SUPFAM" id="SSF54211">
    <property type="entry name" value="Ribosomal protein S5 domain 2-like"/>
    <property type="match status" value="1"/>
</dbReference>
<feature type="region of interest" description="Disordered" evidence="13">
    <location>
        <begin position="72"/>
        <end position="100"/>
    </location>
</feature>
<feature type="domain" description="GHMP kinase C-terminal" evidence="15">
    <location>
        <begin position="266"/>
        <end position="339"/>
    </location>
</feature>
<feature type="binding site" evidence="12">
    <location>
        <begin position="151"/>
        <end position="161"/>
    </location>
    <ligand>
        <name>ATP</name>
        <dbReference type="ChEBI" id="CHEBI:30616"/>
    </ligand>
</feature>
<comment type="catalytic activity">
    <reaction evidence="11 12">
        <text>L-homoserine + ATP = O-phospho-L-homoserine + ADP + H(+)</text>
        <dbReference type="Rhea" id="RHEA:13985"/>
        <dbReference type="ChEBI" id="CHEBI:15378"/>
        <dbReference type="ChEBI" id="CHEBI:30616"/>
        <dbReference type="ChEBI" id="CHEBI:57476"/>
        <dbReference type="ChEBI" id="CHEBI:57590"/>
        <dbReference type="ChEBI" id="CHEBI:456216"/>
        <dbReference type="EC" id="2.7.1.39"/>
    </reaction>
</comment>
<evidence type="ECO:0000256" key="2">
    <source>
        <dbReference type="ARBA" id="ARBA00007370"/>
    </source>
</evidence>
<keyword evidence="10 12" id="KW-0067">ATP-binding</keyword>
<keyword evidence="5 12" id="KW-0028">Amino-acid biosynthesis</keyword>
<dbReference type="SUPFAM" id="SSF55060">
    <property type="entry name" value="GHMP Kinase, C-terminal domain"/>
    <property type="match status" value="1"/>
</dbReference>
<gene>
    <name evidence="12" type="primary">thrB</name>
    <name evidence="16" type="ORF">AVDCRST_MAG70-1621</name>
</gene>
<dbReference type="NCBIfam" id="TIGR00191">
    <property type="entry name" value="thrB"/>
    <property type="match status" value="1"/>
</dbReference>
<evidence type="ECO:0000256" key="8">
    <source>
        <dbReference type="ARBA" id="ARBA00022741"/>
    </source>
</evidence>
<dbReference type="GO" id="GO:0005524">
    <property type="term" value="F:ATP binding"/>
    <property type="evidence" value="ECO:0007669"/>
    <property type="project" value="UniProtKB-UniRule"/>
</dbReference>
<evidence type="ECO:0000256" key="4">
    <source>
        <dbReference type="ARBA" id="ARBA00017858"/>
    </source>
</evidence>
<keyword evidence="8 12" id="KW-0547">Nucleotide-binding</keyword>
<keyword evidence="12" id="KW-0963">Cytoplasm</keyword>
<dbReference type="InterPro" id="IPR036554">
    <property type="entry name" value="GHMP_kinase_C_sf"/>
</dbReference>
<evidence type="ECO:0000256" key="9">
    <source>
        <dbReference type="ARBA" id="ARBA00022777"/>
    </source>
</evidence>
<dbReference type="InterPro" id="IPR014721">
    <property type="entry name" value="Ribsml_uS5_D2-typ_fold_subgr"/>
</dbReference>
<feature type="compositionally biased region" description="Gly residues" evidence="13">
    <location>
        <begin position="72"/>
        <end position="82"/>
    </location>
</feature>
<dbReference type="EMBL" id="CADCWH010000258">
    <property type="protein sequence ID" value="CAA9560415.1"/>
    <property type="molecule type" value="Genomic_DNA"/>
</dbReference>
<evidence type="ECO:0000256" key="13">
    <source>
        <dbReference type="SAM" id="MobiDB-lite"/>
    </source>
</evidence>
<evidence type="ECO:0000256" key="1">
    <source>
        <dbReference type="ARBA" id="ARBA00005015"/>
    </source>
</evidence>
<dbReference type="Gene3D" id="3.30.230.10">
    <property type="match status" value="2"/>
</dbReference>
<evidence type="ECO:0000256" key="6">
    <source>
        <dbReference type="ARBA" id="ARBA00022679"/>
    </source>
</evidence>
<dbReference type="GO" id="GO:0004413">
    <property type="term" value="F:homoserine kinase activity"/>
    <property type="evidence" value="ECO:0007669"/>
    <property type="project" value="UniProtKB-UniRule"/>
</dbReference>
<name>A0A6J4UUQ2_9BACT</name>
<dbReference type="InterPro" id="IPR006204">
    <property type="entry name" value="GHMP_kinase_N_dom"/>
</dbReference>
<evidence type="ECO:0000256" key="5">
    <source>
        <dbReference type="ARBA" id="ARBA00022605"/>
    </source>
</evidence>
<protein>
    <recommendedName>
        <fullName evidence="4 12">Homoserine kinase</fullName>
        <shortName evidence="12">HK</shortName>
        <shortName evidence="12">HSK</shortName>
        <ecNumber evidence="3 12">2.7.1.39</ecNumber>
    </recommendedName>
</protein>
<dbReference type="InterPro" id="IPR000870">
    <property type="entry name" value="Homoserine_kinase"/>
</dbReference>
<dbReference type="InterPro" id="IPR013750">
    <property type="entry name" value="GHMP_kinase_C_dom"/>
</dbReference>
<keyword evidence="9 12" id="KW-0418">Kinase</keyword>
<dbReference type="InterPro" id="IPR006203">
    <property type="entry name" value="GHMP_knse_ATP-bd_CS"/>
</dbReference>
<dbReference type="PANTHER" id="PTHR20861">
    <property type="entry name" value="HOMOSERINE/4-DIPHOSPHOCYTIDYL-2-C-METHYL-D-ERYTHRITOL KINASE"/>
    <property type="match status" value="1"/>
</dbReference>
<dbReference type="HAMAP" id="MF_00384">
    <property type="entry name" value="Homoser_kinase"/>
    <property type="match status" value="1"/>
</dbReference>
<dbReference type="Pfam" id="PF08544">
    <property type="entry name" value="GHMP_kinases_C"/>
    <property type="match status" value="1"/>
</dbReference>
<dbReference type="UniPathway" id="UPA00050">
    <property type="reaction ID" value="UER00064"/>
</dbReference>
<dbReference type="PROSITE" id="PS00627">
    <property type="entry name" value="GHMP_KINASES_ATP"/>
    <property type="match status" value="1"/>
</dbReference>